<keyword evidence="3" id="KW-1185">Reference proteome</keyword>
<feature type="compositionally biased region" description="Acidic residues" evidence="1">
    <location>
        <begin position="1"/>
        <end position="13"/>
    </location>
</feature>
<feature type="region of interest" description="Disordered" evidence="1">
    <location>
        <begin position="1"/>
        <end position="182"/>
    </location>
</feature>
<feature type="compositionally biased region" description="Basic and acidic residues" evidence="1">
    <location>
        <begin position="246"/>
        <end position="266"/>
    </location>
</feature>
<dbReference type="AlphaFoldDB" id="J0WPH0"/>
<name>J0WPH0_AURST</name>
<feature type="region of interest" description="Disordered" evidence="1">
    <location>
        <begin position="204"/>
        <end position="266"/>
    </location>
</feature>
<feature type="compositionally biased region" description="Basic residues" evidence="1">
    <location>
        <begin position="211"/>
        <end position="223"/>
    </location>
</feature>
<gene>
    <name evidence="2" type="ORF">AURDEDRAFT_131515</name>
</gene>
<feature type="compositionally biased region" description="Basic and acidic residues" evidence="1">
    <location>
        <begin position="14"/>
        <end position="24"/>
    </location>
</feature>
<evidence type="ECO:0000256" key="1">
    <source>
        <dbReference type="SAM" id="MobiDB-lite"/>
    </source>
</evidence>
<evidence type="ECO:0000313" key="2">
    <source>
        <dbReference type="EMBL" id="EJD33767.1"/>
    </source>
</evidence>
<proteinExistence type="predicted"/>
<feature type="non-terminal residue" evidence="2">
    <location>
        <position position="266"/>
    </location>
</feature>
<protein>
    <submittedName>
        <fullName evidence="2">Uncharacterized protein</fullName>
    </submittedName>
</protein>
<dbReference type="EMBL" id="JH688090">
    <property type="protein sequence ID" value="EJD33767.1"/>
    <property type="molecule type" value="Genomic_DNA"/>
</dbReference>
<feature type="compositionally biased region" description="Polar residues" evidence="1">
    <location>
        <begin position="163"/>
        <end position="175"/>
    </location>
</feature>
<dbReference type="Proteomes" id="UP000006514">
    <property type="component" value="Unassembled WGS sequence"/>
</dbReference>
<accession>J0WPH0</accession>
<organism evidence="2 3">
    <name type="scientific">Auricularia subglabra (strain TFB-10046 / SS5)</name>
    <name type="common">White-rot fungus</name>
    <name type="synonym">Auricularia delicata (strain TFB10046)</name>
    <dbReference type="NCBI Taxonomy" id="717982"/>
    <lineage>
        <taxon>Eukaryota</taxon>
        <taxon>Fungi</taxon>
        <taxon>Dikarya</taxon>
        <taxon>Basidiomycota</taxon>
        <taxon>Agaricomycotina</taxon>
        <taxon>Agaricomycetes</taxon>
        <taxon>Auriculariales</taxon>
        <taxon>Auriculariaceae</taxon>
        <taxon>Auricularia</taxon>
    </lineage>
</organism>
<reference evidence="3" key="1">
    <citation type="journal article" date="2012" name="Science">
        <title>The Paleozoic origin of enzymatic lignin decomposition reconstructed from 31 fungal genomes.</title>
        <authorList>
            <person name="Floudas D."/>
            <person name="Binder M."/>
            <person name="Riley R."/>
            <person name="Barry K."/>
            <person name="Blanchette R.A."/>
            <person name="Henrissat B."/>
            <person name="Martinez A.T."/>
            <person name="Otillar R."/>
            <person name="Spatafora J.W."/>
            <person name="Yadav J.S."/>
            <person name="Aerts A."/>
            <person name="Benoit I."/>
            <person name="Boyd A."/>
            <person name="Carlson A."/>
            <person name="Copeland A."/>
            <person name="Coutinho P.M."/>
            <person name="de Vries R.P."/>
            <person name="Ferreira P."/>
            <person name="Findley K."/>
            <person name="Foster B."/>
            <person name="Gaskell J."/>
            <person name="Glotzer D."/>
            <person name="Gorecki P."/>
            <person name="Heitman J."/>
            <person name="Hesse C."/>
            <person name="Hori C."/>
            <person name="Igarashi K."/>
            <person name="Jurgens J.A."/>
            <person name="Kallen N."/>
            <person name="Kersten P."/>
            <person name="Kohler A."/>
            <person name="Kuees U."/>
            <person name="Kumar T.K.A."/>
            <person name="Kuo A."/>
            <person name="LaButti K."/>
            <person name="Larrondo L.F."/>
            <person name="Lindquist E."/>
            <person name="Ling A."/>
            <person name="Lombard V."/>
            <person name="Lucas S."/>
            <person name="Lundell T."/>
            <person name="Martin R."/>
            <person name="McLaughlin D.J."/>
            <person name="Morgenstern I."/>
            <person name="Morin E."/>
            <person name="Murat C."/>
            <person name="Nagy L.G."/>
            <person name="Nolan M."/>
            <person name="Ohm R.A."/>
            <person name="Patyshakuliyeva A."/>
            <person name="Rokas A."/>
            <person name="Ruiz-Duenas F.J."/>
            <person name="Sabat G."/>
            <person name="Salamov A."/>
            <person name="Samejima M."/>
            <person name="Schmutz J."/>
            <person name="Slot J.C."/>
            <person name="St John F."/>
            <person name="Stenlid J."/>
            <person name="Sun H."/>
            <person name="Sun S."/>
            <person name="Syed K."/>
            <person name="Tsang A."/>
            <person name="Wiebenga A."/>
            <person name="Young D."/>
            <person name="Pisabarro A."/>
            <person name="Eastwood D.C."/>
            <person name="Martin F."/>
            <person name="Cullen D."/>
            <person name="Grigoriev I.V."/>
            <person name="Hibbett D.S."/>
        </authorList>
    </citation>
    <scope>NUCLEOTIDE SEQUENCE [LARGE SCALE GENOMIC DNA]</scope>
    <source>
        <strain evidence="3">TFB10046</strain>
    </source>
</reference>
<feature type="compositionally biased region" description="Basic and acidic residues" evidence="1">
    <location>
        <begin position="66"/>
        <end position="83"/>
    </location>
</feature>
<sequence>MAGDDGSEELSPDSEERRARELVRGESNQRGAGGGRGAAVQHGAADVQAARELIGQEAERVGNGAEHPRLRASEPPARQRNEEVVDAAAARMLANFAQNRPAVPGNGPGPYRERGSTMDVDSSSDSDENDDGGYTSGHSAHRGPGQRRGNQTQQRVRTDAGRESSNLVERTQPSYRQHRDDNNFQEWASRRLIANMGDALVNISAGGWRGRGGRGRGRPHGHGSRNEQGNLRSKIDDVISGSAKPDFTDREYALMSDKDARDVAQA</sequence>
<dbReference type="InParanoid" id="J0WPH0"/>
<evidence type="ECO:0000313" key="3">
    <source>
        <dbReference type="Proteomes" id="UP000006514"/>
    </source>
</evidence>
<feature type="compositionally biased region" description="Acidic residues" evidence="1">
    <location>
        <begin position="122"/>
        <end position="131"/>
    </location>
</feature>
<dbReference type="KEGG" id="adl:AURDEDRAFT_131515"/>